<keyword evidence="3" id="KW-0143">Chaperone</keyword>
<sequence>MDADKRKWRLLELAAHLRACIKGQEHVIGRVVSVLQRGELGLAHHGRPKGSFLFVGPTGTGKTEITNAFTSFLFEGAKPLRFDMSEYQNQSSVEKLIGEKIGDIGLLGRALVKSNGGGTLLFDEIEKAHPLVLDLFLQILDDASITLASGERKNLSGYYIVCTSNIGAAEAMRMQSAPFASIERTVLARVGQSLRPELVGRMTEKVVFARLPYAVQREICESMIAGELARLCKLGHELEITPADIETILRAGFHKTLGARPMRAAVERFLQDRVVGMLLEHFSS</sequence>
<dbReference type="Gene3D" id="1.10.8.60">
    <property type="match status" value="1"/>
</dbReference>
<organism evidence="5 6">
    <name type="scientific">Termitidicoccus mucosus</name>
    <dbReference type="NCBI Taxonomy" id="1184151"/>
    <lineage>
        <taxon>Bacteria</taxon>
        <taxon>Pseudomonadati</taxon>
        <taxon>Verrucomicrobiota</taxon>
        <taxon>Opitutia</taxon>
        <taxon>Opitutales</taxon>
        <taxon>Opitutaceae</taxon>
        <taxon>Termitidicoccus</taxon>
    </lineage>
</organism>
<dbReference type="InterPro" id="IPR003593">
    <property type="entry name" value="AAA+_ATPase"/>
</dbReference>
<dbReference type="RefSeq" id="WP_068769992.1">
    <property type="nucleotide sequence ID" value="NZ_CP109796.1"/>
</dbReference>
<dbReference type="PANTHER" id="PTHR11638:SF18">
    <property type="entry name" value="HEAT SHOCK PROTEIN 104"/>
    <property type="match status" value="1"/>
</dbReference>
<dbReference type="Proteomes" id="UP000078486">
    <property type="component" value="Unassembled WGS sequence"/>
</dbReference>
<evidence type="ECO:0000256" key="3">
    <source>
        <dbReference type="ARBA" id="ARBA00023186"/>
    </source>
</evidence>
<dbReference type="InterPro" id="IPR027417">
    <property type="entry name" value="P-loop_NTPase"/>
</dbReference>
<keyword evidence="6" id="KW-1185">Reference proteome</keyword>
<evidence type="ECO:0000256" key="1">
    <source>
        <dbReference type="ARBA" id="ARBA00022741"/>
    </source>
</evidence>
<evidence type="ECO:0000259" key="4">
    <source>
        <dbReference type="SMART" id="SM00382"/>
    </source>
</evidence>
<dbReference type="GO" id="GO:0005524">
    <property type="term" value="F:ATP binding"/>
    <property type="evidence" value="ECO:0007669"/>
    <property type="project" value="UniProtKB-KW"/>
</dbReference>
<dbReference type="InterPro" id="IPR003959">
    <property type="entry name" value="ATPase_AAA_core"/>
</dbReference>
<dbReference type="STRING" id="1184151.AW736_09100"/>
<dbReference type="GO" id="GO:0005737">
    <property type="term" value="C:cytoplasm"/>
    <property type="evidence" value="ECO:0007669"/>
    <property type="project" value="TreeGrafter"/>
</dbReference>
<dbReference type="InterPro" id="IPR050130">
    <property type="entry name" value="ClpA_ClpB"/>
</dbReference>
<evidence type="ECO:0000313" key="6">
    <source>
        <dbReference type="Proteomes" id="UP000078486"/>
    </source>
</evidence>
<gene>
    <name evidence="5" type="ORF">AW736_09100</name>
</gene>
<dbReference type="InterPro" id="IPR019489">
    <property type="entry name" value="Clp_ATPase_C"/>
</dbReference>
<dbReference type="EMBL" id="LRRQ01000113">
    <property type="protein sequence ID" value="OAM88931.1"/>
    <property type="molecule type" value="Genomic_DNA"/>
</dbReference>
<dbReference type="Pfam" id="PF07724">
    <property type="entry name" value="AAA_2"/>
    <property type="match status" value="1"/>
</dbReference>
<protein>
    <recommendedName>
        <fullName evidence="4">AAA+ ATPase domain-containing protein</fullName>
    </recommendedName>
</protein>
<dbReference type="PANTHER" id="PTHR11638">
    <property type="entry name" value="ATP-DEPENDENT CLP PROTEASE"/>
    <property type="match status" value="1"/>
</dbReference>
<name>A0A178IH46_9BACT</name>
<evidence type="ECO:0000313" key="5">
    <source>
        <dbReference type="EMBL" id="OAM88931.1"/>
    </source>
</evidence>
<dbReference type="OrthoDB" id="9803641at2"/>
<feature type="domain" description="AAA+ ATPase" evidence="4">
    <location>
        <begin position="48"/>
        <end position="191"/>
    </location>
</feature>
<accession>A0A178IH46</accession>
<proteinExistence type="predicted"/>
<dbReference type="SUPFAM" id="SSF52540">
    <property type="entry name" value="P-loop containing nucleoside triphosphate hydrolases"/>
    <property type="match status" value="1"/>
</dbReference>
<dbReference type="SMART" id="SM00382">
    <property type="entry name" value="AAA"/>
    <property type="match status" value="1"/>
</dbReference>
<dbReference type="Pfam" id="PF10431">
    <property type="entry name" value="ClpB_D2-small"/>
    <property type="match status" value="1"/>
</dbReference>
<dbReference type="GO" id="GO:0034605">
    <property type="term" value="P:cellular response to heat"/>
    <property type="evidence" value="ECO:0007669"/>
    <property type="project" value="TreeGrafter"/>
</dbReference>
<dbReference type="GO" id="GO:0016887">
    <property type="term" value="F:ATP hydrolysis activity"/>
    <property type="evidence" value="ECO:0007669"/>
    <property type="project" value="InterPro"/>
</dbReference>
<dbReference type="AlphaFoldDB" id="A0A178IH46"/>
<reference evidence="5 6" key="1">
    <citation type="submission" date="2016-01" db="EMBL/GenBank/DDBJ databases">
        <title>High potential of lignocellulose degradation of a new Verrucomicrobia species.</title>
        <authorList>
            <person name="Wang Y."/>
            <person name="Shi Y."/>
            <person name="Qiu Z."/>
            <person name="Liu S."/>
            <person name="Yang H."/>
        </authorList>
    </citation>
    <scope>NUCLEOTIDE SEQUENCE [LARGE SCALE GENOMIC DNA]</scope>
    <source>
        <strain evidence="5 6">TSB47</strain>
    </source>
</reference>
<dbReference type="Gene3D" id="3.40.50.300">
    <property type="entry name" value="P-loop containing nucleotide triphosphate hydrolases"/>
    <property type="match status" value="1"/>
</dbReference>
<dbReference type="InterPro" id="IPR001270">
    <property type="entry name" value="ClpA/B"/>
</dbReference>
<keyword evidence="1" id="KW-0547">Nucleotide-binding</keyword>
<comment type="caution">
    <text evidence="5">The sequence shown here is derived from an EMBL/GenBank/DDBJ whole genome shotgun (WGS) entry which is preliminary data.</text>
</comment>
<dbReference type="PRINTS" id="PR00300">
    <property type="entry name" value="CLPPROTEASEA"/>
</dbReference>
<evidence type="ECO:0000256" key="2">
    <source>
        <dbReference type="ARBA" id="ARBA00022840"/>
    </source>
</evidence>
<keyword evidence="2" id="KW-0067">ATP-binding</keyword>